<evidence type="ECO:0000313" key="2">
    <source>
        <dbReference type="Proteomes" id="UP001190700"/>
    </source>
</evidence>
<accession>A0AAE0EPL9</accession>
<dbReference type="Proteomes" id="UP001190700">
    <property type="component" value="Unassembled WGS sequence"/>
</dbReference>
<protein>
    <submittedName>
        <fullName evidence="1">Uncharacterized protein</fullName>
    </submittedName>
</protein>
<comment type="caution">
    <text evidence="1">The sequence shown here is derived from an EMBL/GenBank/DDBJ whole genome shotgun (WGS) entry which is preliminary data.</text>
</comment>
<evidence type="ECO:0000313" key="1">
    <source>
        <dbReference type="EMBL" id="KAK3235941.1"/>
    </source>
</evidence>
<proteinExistence type="predicted"/>
<sequence>MIDFLTLASSKAEALALVEHLGLDIHSLAGQFLVTAPRLLKTLQNAEALLCEASRRRGAEWTHDLEEAYKGSDSSLVV</sequence>
<dbReference type="EMBL" id="LGRX02035191">
    <property type="protein sequence ID" value="KAK3235941.1"/>
    <property type="molecule type" value="Genomic_DNA"/>
</dbReference>
<keyword evidence="2" id="KW-1185">Reference proteome</keyword>
<dbReference type="AlphaFoldDB" id="A0AAE0EPL9"/>
<reference evidence="1 2" key="1">
    <citation type="journal article" date="2015" name="Genome Biol. Evol.">
        <title>Comparative Genomics of a Bacterivorous Green Alga Reveals Evolutionary Causalities and Consequences of Phago-Mixotrophic Mode of Nutrition.</title>
        <authorList>
            <person name="Burns J.A."/>
            <person name="Paasch A."/>
            <person name="Narechania A."/>
            <person name="Kim E."/>
        </authorList>
    </citation>
    <scope>NUCLEOTIDE SEQUENCE [LARGE SCALE GENOMIC DNA]</scope>
    <source>
        <strain evidence="1 2">PLY_AMNH</strain>
    </source>
</reference>
<gene>
    <name evidence="1" type="ORF">CYMTET_53892</name>
</gene>
<organism evidence="1 2">
    <name type="scientific">Cymbomonas tetramitiformis</name>
    <dbReference type="NCBI Taxonomy" id="36881"/>
    <lineage>
        <taxon>Eukaryota</taxon>
        <taxon>Viridiplantae</taxon>
        <taxon>Chlorophyta</taxon>
        <taxon>Pyramimonadophyceae</taxon>
        <taxon>Pyramimonadales</taxon>
        <taxon>Pyramimonadaceae</taxon>
        <taxon>Cymbomonas</taxon>
    </lineage>
</organism>
<name>A0AAE0EPL9_9CHLO</name>